<dbReference type="RefSeq" id="WP_249773524.1">
    <property type="nucleotide sequence ID" value="NZ_CP097332.1"/>
</dbReference>
<gene>
    <name evidence="2" type="ORF">M6D93_06390</name>
</gene>
<dbReference type="InterPro" id="IPR018644">
    <property type="entry name" value="DUF2071"/>
</dbReference>
<sequence>MKLPRLSGEVERRLLINYRVDPSVIGPMLPAPFRPQMVNGFAVAGICLIRLGSMRPYGLPSWIGLRSENAAHRVAVQWDSPTGLRNGVYIPRRDSNSLVNVAVGGRLFPGAHHRASFEVAESPSELSVAFTSRDRSADVNVVVRVEADLTGSALFDDTAAASAFFEQGSTGFSATPTSPGSTDSPSTRPYGESSRARC</sequence>
<protein>
    <submittedName>
        <fullName evidence="2">DUF2071 domain-containing protein</fullName>
    </submittedName>
</protein>
<proteinExistence type="predicted"/>
<accession>A0ABY4R135</accession>
<name>A0ABY4R135_9ACTN</name>
<dbReference type="Proteomes" id="UP001056336">
    <property type="component" value="Chromosome"/>
</dbReference>
<feature type="compositionally biased region" description="Low complexity" evidence="1">
    <location>
        <begin position="175"/>
        <end position="189"/>
    </location>
</feature>
<reference evidence="2" key="1">
    <citation type="journal article" date="2018" name="Int. J. Syst. Evol. Microbiol.">
        <title>Jatrophihabitans telluris sp. nov., isolated from sediment soil of lava forest wetlands and the emended description of the genus Jatrophihabitans.</title>
        <authorList>
            <person name="Lee K.C."/>
            <person name="Suh M.K."/>
            <person name="Eom M.K."/>
            <person name="Kim K.K."/>
            <person name="Kim J.S."/>
            <person name="Kim D.S."/>
            <person name="Ko S.H."/>
            <person name="Shin Y.K."/>
            <person name="Lee J.S."/>
        </authorList>
    </citation>
    <scope>NUCLEOTIDE SEQUENCE</scope>
    <source>
        <strain evidence="2">N237</strain>
    </source>
</reference>
<evidence type="ECO:0000313" key="3">
    <source>
        <dbReference type="Proteomes" id="UP001056336"/>
    </source>
</evidence>
<feature type="region of interest" description="Disordered" evidence="1">
    <location>
        <begin position="171"/>
        <end position="198"/>
    </location>
</feature>
<evidence type="ECO:0000313" key="2">
    <source>
        <dbReference type="EMBL" id="UQX89628.1"/>
    </source>
</evidence>
<dbReference type="Pfam" id="PF09844">
    <property type="entry name" value="DUF2071"/>
    <property type="match status" value="1"/>
</dbReference>
<reference evidence="2" key="2">
    <citation type="submission" date="2022-05" db="EMBL/GenBank/DDBJ databases">
        <authorList>
            <person name="Kim J.-S."/>
            <person name="Lee K."/>
            <person name="Suh M."/>
            <person name="Eom M."/>
            <person name="Kim J.-S."/>
            <person name="Kim D.-S."/>
            <person name="Ko S.-H."/>
            <person name="Shin Y."/>
            <person name="Lee J.-S."/>
        </authorList>
    </citation>
    <scope>NUCLEOTIDE SEQUENCE</scope>
    <source>
        <strain evidence="2">N237</strain>
    </source>
</reference>
<dbReference type="EMBL" id="CP097332">
    <property type="protein sequence ID" value="UQX89628.1"/>
    <property type="molecule type" value="Genomic_DNA"/>
</dbReference>
<keyword evidence="3" id="KW-1185">Reference proteome</keyword>
<evidence type="ECO:0000256" key="1">
    <source>
        <dbReference type="SAM" id="MobiDB-lite"/>
    </source>
</evidence>
<organism evidence="2 3">
    <name type="scientific">Jatrophihabitans telluris</name>
    <dbReference type="NCBI Taxonomy" id="2038343"/>
    <lineage>
        <taxon>Bacteria</taxon>
        <taxon>Bacillati</taxon>
        <taxon>Actinomycetota</taxon>
        <taxon>Actinomycetes</taxon>
        <taxon>Jatrophihabitantales</taxon>
        <taxon>Jatrophihabitantaceae</taxon>
        <taxon>Jatrophihabitans</taxon>
    </lineage>
</organism>